<organism evidence="1 2">
    <name type="scientific">Vespula vulgaris</name>
    <name type="common">Yellow jacket</name>
    <name type="synonym">Wasp</name>
    <dbReference type="NCBI Taxonomy" id="7454"/>
    <lineage>
        <taxon>Eukaryota</taxon>
        <taxon>Metazoa</taxon>
        <taxon>Ecdysozoa</taxon>
        <taxon>Arthropoda</taxon>
        <taxon>Hexapoda</taxon>
        <taxon>Insecta</taxon>
        <taxon>Pterygota</taxon>
        <taxon>Neoptera</taxon>
        <taxon>Endopterygota</taxon>
        <taxon>Hymenoptera</taxon>
        <taxon>Apocrita</taxon>
        <taxon>Aculeata</taxon>
        <taxon>Vespoidea</taxon>
        <taxon>Vespidae</taxon>
        <taxon>Vespinae</taxon>
        <taxon>Vespula</taxon>
    </lineage>
</organism>
<dbReference type="InterPro" id="IPR004119">
    <property type="entry name" value="EcKL"/>
</dbReference>
<dbReference type="Pfam" id="PF02958">
    <property type="entry name" value="EcKL"/>
    <property type="match status" value="1"/>
</dbReference>
<dbReference type="AlphaFoldDB" id="A0A834NCK1"/>
<proteinExistence type="predicted"/>
<protein>
    <submittedName>
        <fullName evidence="1">Uncharacterized protein</fullName>
    </submittedName>
</protein>
<sequence length="161" mass="19175">MEQRSMSDIIKKMQPLLRKFEGDDELVIREAKDEAGSNVAYKKNFMTKILPHFRPVTEFMHTDALYVIEGYMYEKILPVVGDYGPRCVYVDEEEIIMEDLREKGYTNCKRQNYLDLEHTLFTIQPFIKDNTTNCVWKMRTTANICQGNRFYRIIVFDFLLF</sequence>
<name>A0A834NCK1_VESVU</name>
<comment type="caution">
    <text evidence="1">The sequence shown here is derived from an EMBL/GenBank/DDBJ whole genome shotgun (WGS) entry which is preliminary data.</text>
</comment>
<keyword evidence="2" id="KW-1185">Reference proteome</keyword>
<evidence type="ECO:0000313" key="2">
    <source>
        <dbReference type="Proteomes" id="UP000614350"/>
    </source>
</evidence>
<evidence type="ECO:0000313" key="1">
    <source>
        <dbReference type="EMBL" id="KAF7402483.1"/>
    </source>
</evidence>
<gene>
    <name evidence="1" type="ORF">HZH66_004750</name>
</gene>
<accession>A0A834NCK1</accession>
<dbReference type="Proteomes" id="UP000614350">
    <property type="component" value="Unassembled WGS sequence"/>
</dbReference>
<dbReference type="EMBL" id="JACSEA010000004">
    <property type="protein sequence ID" value="KAF7402483.1"/>
    <property type="molecule type" value="Genomic_DNA"/>
</dbReference>
<reference evidence="1" key="1">
    <citation type="journal article" date="2020" name="G3 (Bethesda)">
        <title>High-Quality Assemblies for Three Invasive Social Wasps from the &lt;i&gt;Vespula&lt;/i&gt; Genus.</title>
        <authorList>
            <person name="Harrop T.W.R."/>
            <person name="Guhlin J."/>
            <person name="McLaughlin G.M."/>
            <person name="Permina E."/>
            <person name="Stockwell P."/>
            <person name="Gilligan J."/>
            <person name="Le Lec M.F."/>
            <person name="Gruber M.A.M."/>
            <person name="Quinn O."/>
            <person name="Lovegrove M."/>
            <person name="Duncan E.J."/>
            <person name="Remnant E.J."/>
            <person name="Van Eeckhoven J."/>
            <person name="Graham B."/>
            <person name="Knapp R.A."/>
            <person name="Langford K.W."/>
            <person name="Kronenberg Z."/>
            <person name="Press M.O."/>
            <person name="Eacker S.M."/>
            <person name="Wilson-Rankin E.E."/>
            <person name="Purcell J."/>
            <person name="Lester P.J."/>
            <person name="Dearden P.K."/>
        </authorList>
    </citation>
    <scope>NUCLEOTIDE SEQUENCE</scope>
    <source>
        <strain evidence="1">Marl-1</strain>
    </source>
</reference>